<evidence type="ECO:0000313" key="3">
    <source>
        <dbReference type="Proteomes" id="UP001391051"/>
    </source>
</evidence>
<reference evidence="2 3" key="1">
    <citation type="submission" date="2023-01" db="EMBL/GenBank/DDBJ databases">
        <title>Analysis of 21 Apiospora genomes using comparative genomics revels a genus with tremendous synthesis potential of carbohydrate active enzymes and secondary metabolites.</title>
        <authorList>
            <person name="Sorensen T."/>
        </authorList>
    </citation>
    <scope>NUCLEOTIDE SEQUENCE [LARGE SCALE GENOMIC DNA]</scope>
    <source>
        <strain evidence="2 3">CBS 24483</strain>
    </source>
</reference>
<evidence type="ECO:0000313" key="2">
    <source>
        <dbReference type="EMBL" id="KAK7946602.1"/>
    </source>
</evidence>
<feature type="region of interest" description="Disordered" evidence="1">
    <location>
        <begin position="86"/>
        <end position="109"/>
    </location>
</feature>
<organism evidence="2 3">
    <name type="scientific">Apiospora aurea</name>
    <dbReference type="NCBI Taxonomy" id="335848"/>
    <lineage>
        <taxon>Eukaryota</taxon>
        <taxon>Fungi</taxon>
        <taxon>Dikarya</taxon>
        <taxon>Ascomycota</taxon>
        <taxon>Pezizomycotina</taxon>
        <taxon>Sordariomycetes</taxon>
        <taxon>Xylariomycetidae</taxon>
        <taxon>Amphisphaeriales</taxon>
        <taxon>Apiosporaceae</taxon>
        <taxon>Apiospora</taxon>
    </lineage>
</organism>
<feature type="compositionally biased region" description="Basic residues" evidence="1">
    <location>
        <begin position="92"/>
        <end position="109"/>
    </location>
</feature>
<gene>
    <name evidence="2" type="ORF">PG986_010923</name>
</gene>
<accession>A0ABR1Q3Q2</accession>
<dbReference type="EMBL" id="JAQQWE010000007">
    <property type="protein sequence ID" value="KAK7946602.1"/>
    <property type="molecule type" value="Genomic_DNA"/>
</dbReference>
<dbReference type="Proteomes" id="UP001391051">
    <property type="component" value="Unassembled WGS sequence"/>
</dbReference>
<proteinExistence type="predicted"/>
<sequence>MKEVLANRSERTHWGELRPTILHGDAGLVKPGCDVYPLPHAFGLAFKTSYGSLRRLEHLSAMDRNEDSTGLLLPMKEAATQQIHREGGAGVCRHRARGKTMTKKQKQKQMRMTWESTVDVDVALEA</sequence>
<dbReference type="RefSeq" id="XP_066696636.1">
    <property type="nucleotide sequence ID" value="XM_066847145.1"/>
</dbReference>
<protein>
    <submittedName>
        <fullName evidence="2">Uncharacterized protein</fullName>
    </submittedName>
</protein>
<evidence type="ECO:0000256" key="1">
    <source>
        <dbReference type="SAM" id="MobiDB-lite"/>
    </source>
</evidence>
<comment type="caution">
    <text evidence="2">The sequence shown here is derived from an EMBL/GenBank/DDBJ whole genome shotgun (WGS) entry which is preliminary data.</text>
</comment>
<keyword evidence="3" id="KW-1185">Reference proteome</keyword>
<name>A0ABR1Q3Q2_9PEZI</name>
<dbReference type="GeneID" id="92080207"/>